<sequence>MSERLGPLELVGGRWIIGDHERSDGEFLVLGPEGLEHRTGAGRPPRPVPWSRFMELDVTLAAHRLSDSDVFTGVAQLAPAVVRIGAHGSCLEGTLRCPYEYWTAPFSRHGRRYGWSEVLLAGELLRQTVEVGAVRRLGDAMWLRSAVARLTGLRPRTLNSARSAVARVLET</sequence>
<dbReference type="KEGG" id="kcm:ABWK59_31155"/>
<proteinExistence type="predicted"/>
<protein>
    <submittedName>
        <fullName evidence="1">Uncharacterized protein</fullName>
    </submittedName>
</protein>
<organism evidence="1">
    <name type="scientific">Kitasatospora camelliae</name>
    <dbReference type="NCBI Taxonomy" id="3156397"/>
    <lineage>
        <taxon>Bacteria</taxon>
        <taxon>Bacillati</taxon>
        <taxon>Actinomycetota</taxon>
        <taxon>Actinomycetes</taxon>
        <taxon>Kitasatosporales</taxon>
        <taxon>Streptomycetaceae</taxon>
        <taxon>Kitasatospora</taxon>
    </lineage>
</organism>
<accession>A0AAU8K741</accession>
<dbReference type="RefSeq" id="WP_354644003.1">
    <property type="nucleotide sequence ID" value="NZ_CP159872.1"/>
</dbReference>
<name>A0AAU8K741_9ACTN</name>
<reference evidence="1" key="1">
    <citation type="submission" date="2024-06" db="EMBL/GenBank/DDBJ databases">
        <title>The genome sequences of Kitasatospora sp. strain HUAS MG31.</title>
        <authorList>
            <person name="Mo P."/>
        </authorList>
    </citation>
    <scope>NUCLEOTIDE SEQUENCE</scope>
    <source>
        <strain evidence="1">HUAS MG31</strain>
    </source>
</reference>
<evidence type="ECO:0000313" key="1">
    <source>
        <dbReference type="EMBL" id="XCM83068.1"/>
    </source>
</evidence>
<dbReference type="AlphaFoldDB" id="A0AAU8K741"/>
<gene>
    <name evidence="1" type="ORF">ABWK59_31155</name>
</gene>
<dbReference type="EMBL" id="CP159872">
    <property type="protein sequence ID" value="XCM83068.1"/>
    <property type="molecule type" value="Genomic_DNA"/>
</dbReference>